<organism evidence="2 3">
    <name type="scientific">Sistotremastrum suecicum HHB10207 ss-3</name>
    <dbReference type="NCBI Taxonomy" id="1314776"/>
    <lineage>
        <taxon>Eukaryota</taxon>
        <taxon>Fungi</taxon>
        <taxon>Dikarya</taxon>
        <taxon>Basidiomycota</taxon>
        <taxon>Agaricomycotina</taxon>
        <taxon>Agaricomycetes</taxon>
        <taxon>Sistotremastrales</taxon>
        <taxon>Sistotremastraceae</taxon>
        <taxon>Sistotremastrum</taxon>
    </lineage>
</organism>
<evidence type="ECO:0000313" key="3">
    <source>
        <dbReference type="Proteomes" id="UP000076798"/>
    </source>
</evidence>
<gene>
    <name evidence="2" type="ORF">SISSUDRAFT_1103579</name>
</gene>
<evidence type="ECO:0000259" key="1">
    <source>
        <dbReference type="PROSITE" id="PS50004"/>
    </source>
</evidence>
<reference evidence="2 3" key="1">
    <citation type="journal article" date="2016" name="Mol. Biol. Evol.">
        <title>Comparative Genomics of Early-Diverging Mushroom-Forming Fungi Provides Insights into the Origins of Lignocellulose Decay Capabilities.</title>
        <authorList>
            <person name="Nagy L.G."/>
            <person name="Riley R."/>
            <person name="Tritt A."/>
            <person name="Adam C."/>
            <person name="Daum C."/>
            <person name="Floudas D."/>
            <person name="Sun H."/>
            <person name="Yadav J.S."/>
            <person name="Pangilinan J."/>
            <person name="Larsson K.H."/>
            <person name="Matsuura K."/>
            <person name="Barry K."/>
            <person name="Labutti K."/>
            <person name="Kuo R."/>
            <person name="Ohm R.A."/>
            <person name="Bhattacharya S.S."/>
            <person name="Shirouzu T."/>
            <person name="Yoshinaga Y."/>
            <person name="Martin F.M."/>
            <person name="Grigoriev I.V."/>
            <person name="Hibbett D.S."/>
        </authorList>
    </citation>
    <scope>NUCLEOTIDE SEQUENCE [LARGE SCALE GENOMIC DNA]</scope>
    <source>
        <strain evidence="2 3">HHB10207 ss-3</strain>
    </source>
</reference>
<proteinExistence type="predicted"/>
<accession>A0A165WMP9</accession>
<dbReference type="AlphaFoldDB" id="A0A165WMP9"/>
<dbReference type="PROSITE" id="PS50004">
    <property type="entry name" value="C2"/>
    <property type="match status" value="1"/>
</dbReference>
<dbReference type="InterPro" id="IPR000008">
    <property type="entry name" value="C2_dom"/>
</dbReference>
<sequence length="180" mass="20142">MAELKIQGDCRSHVVYTVIAETCTVLRGIDIPTNLSGGRDLKIEAFVRIETAGRQKHDTRPKSSSAPKWDTTLDFHQIARHHDLTIKVLHHNVARDYDVLGQMTGNVGQLLSQQGLAKELTLDITPHKMYSTARIKLVLSLRLQEISLAKNESFQAAIASIPDAVGPKDKEHVVEYRVRQ</sequence>
<protein>
    <recommendedName>
        <fullName evidence="1">C2 domain-containing protein</fullName>
    </recommendedName>
</protein>
<feature type="domain" description="C2" evidence="1">
    <location>
        <begin position="1"/>
        <end position="120"/>
    </location>
</feature>
<dbReference type="Pfam" id="PF00168">
    <property type="entry name" value="C2"/>
    <property type="match status" value="1"/>
</dbReference>
<name>A0A165WMP9_9AGAM</name>
<dbReference type="CDD" id="cd00030">
    <property type="entry name" value="C2"/>
    <property type="match status" value="1"/>
</dbReference>
<evidence type="ECO:0000313" key="2">
    <source>
        <dbReference type="EMBL" id="KZT31342.1"/>
    </source>
</evidence>
<dbReference type="SMART" id="SM00239">
    <property type="entry name" value="C2"/>
    <property type="match status" value="1"/>
</dbReference>
<dbReference type="InterPro" id="IPR035892">
    <property type="entry name" value="C2_domain_sf"/>
</dbReference>
<dbReference type="SUPFAM" id="SSF49562">
    <property type="entry name" value="C2 domain (Calcium/lipid-binding domain, CaLB)"/>
    <property type="match status" value="1"/>
</dbReference>
<dbReference type="Proteomes" id="UP000076798">
    <property type="component" value="Unassembled WGS sequence"/>
</dbReference>
<keyword evidence="3" id="KW-1185">Reference proteome</keyword>
<dbReference type="Gene3D" id="2.60.40.150">
    <property type="entry name" value="C2 domain"/>
    <property type="match status" value="1"/>
</dbReference>
<dbReference type="EMBL" id="KV428638">
    <property type="protein sequence ID" value="KZT31342.1"/>
    <property type="molecule type" value="Genomic_DNA"/>
</dbReference>